<dbReference type="InterPro" id="IPR013725">
    <property type="entry name" value="DNA_replication_fac_RFC1_C"/>
</dbReference>
<feature type="compositionally biased region" description="Basic residues" evidence="11">
    <location>
        <begin position="1049"/>
        <end position="1059"/>
    </location>
</feature>
<dbReference type="Pfam" id="PF25361">
    <property type="entry name" value="AAA_lid_RFC1"/>
    <property type="match status" value="1"/>
</dbReference>
<dbReference type="FunFam" id="1.20.272.10:FF:000005">
    <property type="entry name" value="Replication factor C subunit 1"/>
    <property type="match status" value="1"/>
</dbReference>
<dbReference type="Pfam" id="PF00533">
    <property type="entry name" value="BRCT"/>
    <property type="match status" value="1"/>
</dbReference>
<feature type="compositionally biased region" description="Acidic residues" evidence="11">
    <location>
        <begin position="225"/>
        <end position="236"/>
    </location>
</feature>
<feature type="compositionally biased region" description="Low complexity" evidence="11">
    <location>
        <begin position="249"/>
        <end position="258"/>
    </location>
</feature>
<organism evidence="14">
    <name type="scientific">Dissoconium aciculare CBS 342.82</name>
    <dbReference type="NCBI Taxonomy" id="1314786"/>
    <lineage>
        <taxon>Eukaryota</taxon>
        <taxon>Fungi</taxon>
        <taxon>Dikarya</taxon>
        <taxon>Ascomycota</taxon>
        <taxon>Pezizomycotina</taxon>
        <taxon>Dothideomycetes</taxon>
        <taxon>Dothideomycetidae</taxon>
        <taxon>Mycosphaerellales</taxon>
        <taxon>Dissoconiaceae</taxon>
        <taxon>Dissoconium</taxon>
    </lineage>
</organism>
<keyword evidence="8" id="KW-0238">DNA-binding</keyword>
<dbReference type="InterPro" id="IPR008921">
    <property type="entry name" value="DNA_pol3_clamp-load_cplx_C"/>
</dbReference>
<dbReference type="Pfam" id="PF08519">
    <property type="entry name" value="RFC1"/>
    <property type="match status" value="1"/>
</dbReference>
<comment type="similarity">
    <text evidence="2 10">Belongs to the activator 1 large subunit family.</text>
</comment>
<keyword evidence="4" id="KW-0597">Phosphoprotein</keyword>
<keyword evidence="7 10" id="KW-0067">ATP-binding</keyword>
<dbReference type="CDD" id="cd18140">
    <property type="entry name" value="HLD_clamp_RFC"/>
    <property type="match status" value="1"/>
</dbReference>
<dbReference type="InterPro" id="IPR001357">
    <property type="entry name" value="BRCT_dom"/>
</dbReference>
<reference evidence="14" key="1">
    <citation type="submission" date="2020-01" db="EMBL/GenBank/DDBJ databases">
        <authorList>
            <consortium name="DOE Joint Genome Institute"/>
            <person name="Haridas S."/>
            <person name="Albert R."/>
            <person name="Binder M."/>
            <person name="Bloem J."/>
            <person name="Labutti K."/>
            <person name="Salamov A."/>
            <person name="Andreopoulos B."/>
            <person name="Baker S.E."/>
            <person name="Barry K."/>
            <person name="Bills G."/>
            <person name="Bluhm B.H."/>
            <person name="Cannon C."/>
            <person name="Castanera R."/>
            <person name="Culley D.E."/>
            <person name="Daum C."/>
            <person name="Ezra D."/>
            <person name="Gonzalez J.B."/>
            <person name="Henrissat B."/>
            <person name="Kuo A."/>
            <person name="Liang C."/>
            <person name="Lipzen A."/>
            <person name="Lutzoni F."/>
            <person name="Magnuson J."/>
            <person name="Mondo S."/>
            <person name="Nolan M."/>
            <person name="Ohm R."/>
            <person name="Pangilinan J."/>
            <person name="Park H.-J."/>
            <person name="Ramirez L."/>
            <person name="Alfaro M."/>
            <person name="Sun H."/>
            <person name="Tritt A."/>
            <person name="Yoshinaga Y."/>
            <person name="Zwiers L.-H."/>
            <person name="Turgeon B.G."/>
            <person name="Goodwin S.B."/>
            <person name="Spatafora J.W."/>
            <person name="Crous P.W."/>
            <person name="Grigoriev I.V."/>
        </authorList>
    </citation>
    <scope>NUCLEOTIDE SEQUENCE</scope>
    <source>
        <strain evidence="14">CBS 342.82</strain>
    </source>
</reference>
<dbReference type="GO" id="GO:0016887">
    <property type="term" value="F:ATP hydrolysis activity"/>
    <property type="evidence" value="ECO:0007669"/>
    <property type="project" value="InterPro"/>
</dbReference>
<keyword evidence="13" id="KW-1185">Reference proteome</keyword>
<feature type="region of interest" description="Disordered" evidence="11">
    <location>
        <begin position="422"/>
        <end position="461"/>
    </location>
</feature>
<evidence type="ECO:0000256" key="11">
    <source>
        <dbReference type="SAM" id="MobiDB-lite"/>
    </source>
</evidence>
<evidence type="ECO:0000256" key="8">
    <source>
        <dbReference type="ARBA" id="ARBA00023125"/>
    </source>
</evidence>
<dbReference type="PANTHER" id="PTHR23389">
    <property type="entry name" value="CHROMOSOME TRANSMISSION FIDELITY FACTOR 18"/>
    <property type="match status" value="1"/>
</dbReference>
<dbReference type="InterPro" id="IPR036420">
    <property type="entry name" value="BRCT_dom_sf"/>
</dbReference>
<dbReference type="Pfam" id="PF00004">
    <property type="entry name" value="AAA"/>
    <property type="match status" value="1"/>
</dbReference>
<dbReference type="GO" id="GO:0003677">
    <property type="term" value="F:DNA binding"/>
    <property type="evidence" value="ECO:0007669"/>
    <property type="project" value="UniProtKB-KW"/>
</dbReference>
<protein>
    <recommendedName>
        <fullName evidence="3 10">Replication factor C subunit 1</fullName>
    </recommendedName>
</protein>
<feature type="domain" description="BRCT" evidence="12">
    <location>
        <begin position="319"/>
        <end position="398"/>
    </location>
</feature>
<dbReference type="GeneID" id="54361849"/>
<feature type="compositionally biased region" description="Low complexity" evidence="11">
    <location>
        <begin position="12"/>
        <end position="21"/>
    </location>
</feature>
<feature type="region of interest" description="Disordered" evidence="11">
    <location>
        <begin position="1"/>
        <end position="297"/>
    </location>
</feature>
<keyword evidence="9 10" id="KW-0539">Nucleus</keyword>
<feature type="compositionally biased region" description="Basic residues" evidence="11">
    <location>
        <begin position="1014"/>
        <end position="1033"/>
    </location>
</feature>
<feature type="compositionally biased region" description="Acidic residues" evidence="11">
    <location>
        <begin position="133"/>
        <end position="147"/>
    </location>
</feature>
<evidence type="ECO:0000256" key="7">
    <source>
        <dbReference type="ARBA" id="ARBA00022840"/>
    </source>
</evidence>
<dbReference type="PROSITE" id="PS50172">
    <property type="entry name" value="BRCT"/>
    <property type="match status" value="1"/>
</dbReference>
<evidence type="ECO:0000256" key="2">
    <source>
        <dbReference type="ARBA" id="ARBA00006116"/>
    </source>
</evidence>
<dbReference type="SUPFAM" id="SSF52540">
    <property type="entry name" value="P-loop containing nucleoside triphosphate hydrolases"/>
    <property type="match status" value="1"/>
</dbReference>
<feature type="region of interest" description="Disordered" evidence="11">
    <location>
        <begin position="966"/>
        <end position="1059"/>
    </location>
</feature>
<evidence type="ECO:0000313" key="14">
    <source>
        <dbReference type="RefSeq" id="XP_033463592.1"/>
    </source>
</evidence>
<dbReference type="InterPro" id="IPR003959">
    <property type="entry name" value="ATPase_AAA_core"/>
</dbReference>
<dbReference type="FunFam" id="1.10.8.60:FF:000021">
    <property type="entry name" value="Replication factor C subunit 1"/>
    <property type="match status" value="1"/>
</dbReference>
<dbReference type="GO" id="GO:0005524">
    <property type="term" value="F:ATP binding"/>
    <property type="evidence" value="ECO:0007669"/>
    <property type="project" value="UniProtKB-UniRule"/>
</dbReference>
<name>A0A6J3MEX4_9PEZI</name>
<dbReference type="Gene3D" id="1.10.8.60">
    <property type="match status" value="1"/>
</dbReference>
<dbReference type="GO" id="GO:0003689">
    <property type="term" value="F:DNA clamp loader activity"/>
    <property type="evidence" value="ECO:0007669"/>
    <property type="project" value="UniProtKB-UniRule"/>
</dbReference>
<evidence type="ECO:0000256" key="5">
    <source>
        <dbReference type="ARBA" id="ARBA00022705"/>
    </source>
</evidence>
<reference evidence="14" key="3">
    <citation type="submission" date="2025-08" db="UniProtKB">
        <authorList>
            <consortium name="RefSeq"/>
        </authorList>
    </citation>
    <scope>IDENTIFICATION</scope>
    <source>
        <strain evidence="14">CBS 342.82</strain>
    </source>
</reference>
<dbReference type="SMART" id="SM00292">
    <property type="entry name" value="BRCT"/>
    <property type="match status" value="1"/>
</dbReference>
<feature type="compositionally biased region" description="Acidic residues" evidence="11">
    <location>
        <begin position="1036"/>
        <end position="1045"/>
    </location>
</feature>
<feature type="compositionally biased region" description="Basic and acidic residues" evidence="11">
    <location>
        <begin position="84"/>
        <end position="95"/>
    </location>
</feature>
<dbReference type="CDD" id="cd00009">
    <property type="entry name" value="AAA"/>
    <property type="match status" value="1"/>
</dbReference>
<sequence length="1059" mass="115737">MPSDIRAFFGGKPAAKEATAPEPEKSKKRGRSKKIVEDDDDEDDVPTKHAATSTKKKQKLDPEPVLEETTADDYFAKGKGQKPKRSEPVRPKAADAEAVIRTPKKATAKVNGTKATPTRSSARSKKTTNYTDLDPDDFPNDVEEDADDIFKGNAKTGRRADDDYEEGTDPEDDLPSAARKRGSARGKAAADDDDDDEEDVYKSTKSKSRNTAPAKGSSKRKSAAVEEEEEEDDLEVAEVKSVKKRATPAKKAPTAQARSIPAQNGSAVQSILDSIPTVVAPPPPSKKGGDDGKKKFQYGQHANSAVPAGAISSSDLPTGADNCLAGLTFVFTGQLQMLGREQGQALVKQYGGKITTAPSAKTSYVVLGDDAGPKKLETIQKNKLKTINENGLFELIKRLPANGGDGAAAAKYADKLAKEEQDARKAAEEMDVQERKRVAAEAKSRTQTSQTPSKQSGDKPAALAVDSRLWTVRYAPQSLSQICGNKSQIEKLQRWLRAFPKSQKTGFKMAGPDGSGTHRAVMIHGPPGIGKTTAAHLVAKLEGFDIVESNASDTRSKKLVETGLKGVLSTTSLMGYFGTGSGEADPSKKKLVLIMDEVDGMSAGDRGGVGALAAVCKKSQIPMILICNDRKLPKMRPFDFVTYDLPFRRPTTDQIRARITTIAFREGLKMPPNVISALIEGTGADIRQVVNMVSTAKLDDQTMTFEDSKDMSKAWEKHIILKPWDMVGKILGGGLFNPAANSTLNDKTELYFNDHEFAPLMLQENYLGTNPVRSNKYNGDAKRKRLAELSLASLAADSISDGDLVDRMIHGSQQQWSLMPVHAIFSFVRPASYVYGSMAGHQTRFTAWLGKNSNQGKLMRFIKEIQGHMRLRVTADRHEIRQTYMPMLFDKLVKRLENDGKEAVSEIIELMDHYFLTKDDWDAILELGVGQADMEKVKIESQAKSTFTRLYNQQSHPLPFMKASQIVAPKRAPAKEKPDLEEALEESEDEGLDDVDVKAEDDDEIDLSKDKYVKQPKTKRAAPAKGGASKKKSAKDDEDDDDEEDAKPKKGKGKGRAKK</sequence>
<dbReference type="OrthoDB" id="446168at2759"/>
<dbReference type="Proteomes" id="UP000504637">
    <property type="component" value="Unplaced"/>
</dbReference>
<dbReference type="FunFam" id="3.40.50.300:FF:000395">
    <property type="entry name" value="Replication factor C subunit 1"/>
    <property type="match status" value="1"/>
</dbReference>
<dbReference type="AlphaFoldDB" id="A0A6J3MEX4"/>
<keyword evidence="5 10" id="KW-0235">DNA replication</keyword>
<evidence type="ECO:0000256" key="4">
    <source>
        <dbReference type="ARBA" id="ARBA00022553"/>
    </source>
</evidence>
<dbReference type="InterPro" id="IPR027417">
    <property type="entry name" value="P-loop_NTPase"/>
</dbReference>
<dbReference type="RefSeq" id="XP_033463592.1">
    <property type="nucleotide sequence ID" value="XM_033604049.1"/>
</dbReference>
<dbReference type="GO" id="GO:0005663">
    <property type="term" value="C:DNA replication factor C complex"/>
    <property type="evidence" value="ECO:0007669"/>
    <property type="project" value="InterPro"/>
</dbReference>
<dbReference type="InterPro" id="IPR003593">
    <property type="entry name" value="AAA+_ATPase"/>
</dbReference>
<keyword evidence="6 10" id="KW-0547">Nucleotide-binding</keyword>
<gene>
    <name evidence="14" type="ORF">K489DRAFT_376982</name>
</gene>
<reference evidence="14" key="2">
    <citation type="submission" date="2020-04" db="EMBL/GenBank/DDBJ databases">
        <authorList>
            <consortium name="NCBI Genome Project"/>
        </authorList>
    </citation>
    <scope>NUCLEOTIDE SEQUENCE</scope>
    <source>
        <strain evidence="14">CBS 342.82</strain>
    </source>
</reference>
<evidence type="ECO:0000259" key="12">
    <source>
        <dbReference type="PROSITE" id="PS50172"/>
    </source>
</evidence>
<dbReference type="SMART" id="SM00382">
    <property type="entry name" value="AAA"/>
    <property type="match status" value="1"/>
</dbReference>
<proteinExistence type="inferred from homology"/>
<feature type="compositionally biased region" description="Polar residues" evidence="11">
    <location>
        <begin position="261"/>
        <end position="272"/>
    </location>
</feature>
<comment type="subcellular location">
    <subcellularLocation>
        <location evidence="1 10">Nucleus</location>
    </subcellularLocation>
</comment>
<evidence type="ECO:0000256" key="6">
    <source>
        <dbReference type="ARBA" id="ARBA00022741"/>
    </source>
</evidence>
<accession>A0A6J3MEX4</accession>
<feature type="compositionally biased region" description="Basic and acidic residues" evidence="11">
    <location>
        <begin position="422"/>
        <end position="444"/>
    </location>
</feature>
<dbReference type="SUPFAM" id="SSF48019">
    <property type="entry name" value="post-AAA+ oligomerization domain-like"/>
    <property type="match status" value="1"/>
</dbReference>
<feature type="compositionally biased region" description="Acidic residues" evidence="11">
    <location>
        <begin position="981"/>
        <end position="1005"/>
    </location>
</feature>
<dbReference type="Gene3D" id="1.20.272.10">
    <property type="match status" value="1"/>
</dbReference>
<evidence type="ECO:0000256" key="1">
    <source>
        <dbReference type="ARBA" id="ARBA00004123"/>
    </source>
</evidence>
<evidence type="ECO:0000256" key="9">
    <source>
        <dbReference type="ARBA" id="ARBA00023242"/>
    </source>
</evidence>
<dbReference type="InterPro" id="IPR012178">
    <property type="entry name" value="RFC1"/>
</dbReference>
<dbReference type="GO" id="GO:0006271">
    <property type="term" value="P:DNA strand elongation involved in DNA replication"/>
    <property type="evidence" value="ECO:0007669"/>
    <property type="project" value="UniProtKB-ARBA"/>
</dbReference>
<feature type="compositionally biased region" description="Polar residues" evidence="11">
    <location>
        <begin position="113"/>
        <end position="131"/>
    </location>
</feature>
<evidence type="ECO:0000256" key="3">
    <source>
        <dbReference type="ARBA" id="ARBA00020401"/>
    </source>
</evidence>
<evidence type="ECO:0000256" key="10">
    <source>
        <dbReference type="PIRNR" id="PIRNR036578"/>
    </source>
</evidence>
<feature type="compositionally biased region" description="Acidic residues" evidence="11">
    <location>
        <begin position="162"/>
        <end position="174"/>
    </location>
</feature>
<dbReference type="GO" id="GO:0005634">
    <property type="term" value="C:nucleus"/>
    <property type="evidence" value="ECO:0007669"/>
    <property type="project" value="UniProtKB-SubCell"/>
</dbReference>
<dbReference type="InterPro" id="IPR047854">
    <property type="entry name" value="RFC_lid"/>
</dbReference>
<dbReference type="Gene3D" id="3.40.50.10190">
    <property type="entry name" value="BRCT domain"/>
    <property type="match status" value="1"/>
</dbReference>
<evidence type="ECO:0000313" key="13">
    <source>
        <dbReference type="Proteomes" id="UP000504637"/>
    </source>
</evidence>
<dbReference type="SUPFAM" id="SSF52113">
    <property type="entry name" value="BRCT domain"/>
    <property type="match status" value="1"/>
</dbReference>
<dbReference type="FunFam" id="3.40.50.10190:FF:000001">
    <property type="entry name" value="Replication factor C subunit 1"/>
    <property type="match status" value="1"/>
</dbReference>
<dbReference type="GO" id="GO:0006281">
    <property type="term" value="P:DNA repair"/>
    <property type="evidence" value="ECO:0007669"/>
    <property type="project" value="InterPro"/>
</dbReference>
<dbReference type="PANTHER" id="PTHR23389:SF6">
    <property type="entry name" value="REPLICATION FACTOR C SUBUNIT 1"/>
    <property type="match status" value="1"/>
</dbReference>
<dbReference type="PIRSF" id="PIRSF036578">
    <property type="entry name" value="RFC1"/>
    <property type="match status" value="1"/>
</dbReference>
<feature type="compositionally biased region" description="Polar residues" evidence="11">
    <location>
        <begin position="445"/>
        <end position="455"/>
    </location>
</feature>
<dbReference type="Gene3D" id="3.40.50.300">
    <property type="entry name" value="P-loop containing nucleotide triphosphate hydrolases"/>
    <property type="match status" value="1"/>
</dbReference>